<evidence type="ECO:0000313" key="2">
    <source>
        <dbReference type="EMBL" id="TMQ51216.1"/>
    </source>
</evidence>
<sequence>MDVVPVVSPNDLTRFIRLQHQIYRDDPNWVAPLPSDEKTRLAPGKNPYFEHAEAAYFLAREDGRDVGRIAASVDRNYDSIHGERQLAFGFLEAESAKAVEALVRAAERWGRERGAKVMRGPMNFTTNDDCGLLIRGFEEPPTILMPYNPPSYAAWLESAGMKKAKDLFAFRVPIPASPEQEIPQVTRIARKCSERHRIHVRPLDMKHFEEELQKVKVIYNSAWEKNWGFVPMTEHEIDHMAGQLKPAIVPQLALFAEIDGETVGFALAIPDVNVVLKPIRGRLFPFGIVRLLWSLPRIRTLRLMALGVKAGFRRRGIDAALVHRAAVVSHARGYTWCEVGWTLEDNDLINGLIEAVNGDRYKTYRIYERSL</sequence>
<dbReference type="InterPro" id="IPR039968">
    <property type="entry name" value="BcerS-like"/>
</dbReference>
<protein>
    <submittedName>
        <fullName evidence="2">N-acetyltransferase</fullName>
    </submittedName>
</protein>
<dbReference type="InterPro" id="IPR000182">
    <property type="entry name" value="GNAT_dom"/>
</dbReference>
<dbReference type="SUPFAM" id="SSF55729">
    <property type="entry name" value="Acyl-CoA N-acyltransferases (Nat)"/>
    <property type="match status" value="1"/>
</dbReference>
<evidence type="ECO:0000259" key="1">
    <source>
        <dbReference type="PROSITE" id="PS51186"/>
    </source>
</evidence>
<name>A0A538SIM5_UNCEI</name>
<dbReference type="Proteomes" id="UP000316292">
    <property type="component" value="Unassembled WGS sequence"/>
</dbReference>
<accession>A0A538SIM5</accession>
<organism evidence="2 3">
    <name type="scientific">Eiseniibacteriota bacterium</name>
    <dbReference type="NCBI Taxonomy" id="2212470"/>
    <lineage>
        <taxon>Bacteria</taxon>
        <taxon>Candidatus Eiseniibacteriota</taxon>
    </lineage>
</organism>
<feature type="domain" description="N-acetyltransferase" evidence="1">
    <location>
        <begin position="2"/>
        <end position="166"/>
    </location>
</feature>
<dbReference type="PANTHER" id="PTHR41368">
    <property type="entry name" value="PROTEIN YGHO"/>
    <property type="match status" value="1"/>
</dbReference>
<reference evidence="2 3" key="1">
    <citation type="journal article" date="2019" name="Nat. Microbiol.">
        <title>Mediterranean grassland soil C-N compound turnover is dependent on rainfall and depth, and is mediated by genomically divergent microorganisms.</title>
        <authorList>
            <person name="Diamond S."/>
            <person name="Andeer P.F."/>
            <person name="Li Z."/>
            <person name="Crits-Christoph A."/>
            <person name="Burstein D."/>
            <person name="Anantharaman K."/>
            <person name="Lane K.R."/>
            <person name="Thomas B.C."/>
            <person name="Pan C."/>
            <person name="Northen T.R."/>
            <person name="Banfield J.F."/>
        </authorList>
    </citation>
    <scope>NUCLEOTIDE SEQUENCE [LARGE SCALE GENOMIC DNA]</scope>
    <source>
        <strain evidence="2">WS_1</strain>
    </source>
</reference>
<dbReference type="AlphaFoldDB" id="A0A538SIM5"/>
<comment type="caution">
    <text evidence="2">The sequence shown here is derived from an EMBL/GenBank/DDBJ whole genome shotgun (WGS) entry which is preliminary data.</text>
</comment>
<proteinExistence type="predicted"/>
<gene>
    <name evidence="2" type="ORF">E6K71_00690</name>
</gene>
<dbReference type="GO" id="GO:0016747">
    <property type="term" value="F:acyltransferase activity, transferring groups other than amino-acyl groups"/>
    <property type="evidence" value="ECO:0007669"/>
    <property type="project" value="InterPro"/>
</dbReference>
<dbReference type="InterPro" id="IPR016181">
    <property type="entry name" value="Acyl_CoA_acyltransferase"/>
</dbReference>
<dbReference type="PANTHER" id="PTHR41368:SF1">
    <property type="entry name" value="PROTEIN YGHO"/>
    <property type="match status" value="1"/>
</dbReference>
<keyword evidence="2" id="KW-0808">Transferase</keyword>
<evidence type="ECO:0000313" key="3">
    <source>
        <dbReference type="Proteomes" id="UP000316292"/>
    </source>
</evidence>
<dbReference type="Gene3D" id="3.40.630.30">
    <property type="match status" value="1"/>
</dbReference>
<dbReference type="EMBL" id="VBOR01000018">
    <property type="protein sequence ID" value="TMQ51216.1"/>
    <property type="molecule type" value="Genomic_DNA"/>
</dbReference>
<dbReference type="PROSITE" id="PS51186">
    <property type="entry name" value="GNAT"/>
    <property type="match status" value="2"/>
</dbReference>
<feature type="domain" description="N-acetyltransferase" evidence="1">
    <location>
        <begin position="198"/>
        <end position="371"/>
    </location>
</feature>